<dbReference type="InterPro" id="IPR011251">
    <property type="entry name" value="Luciferase-like_dom"/>
</dbReference>
<dbReference type="InterPro" id="IPR050564">
    <property type="entry name" value="F420-G6PD/mer"/>
</dbReference>
<dbReference type="Pfam" id="PF00296">
    <property type="entry name" value="Bac_luciferase"/>
    <property type="match status" value="1"/>
</dbReference>
<dbReference type="PANTHER" id="PTHR43244:SF1">
    <property type="entry name" value="5,10-METHYLENETETRAHYDROMETHANOPTERIN REDUCTASE"/>
    <property type="match status" value="1"/>
</dbReference>
<accession>A0A402BDN4</accession>
<name>A0A402BDN4_9CHLR</name>
<gene>
    <name evidence="3" type="ORF">KDA_50250</name>
</gene>
<evidence type="ECO:0000259" key="2">
    <source>
        <dbReference type="Pfam" id="PF00296"/>
    </source>
</evidence>
<dbReference type="SUPFAM" id="SSF51679">
    <property type="entry name" value="Bacterial luciferase-like"/>
    <property type="match status" value="1"/>
</dbReference>
<keyword evidence="1" id="KW-0560">Oxidoreductase</keyword>
<dbReference type="EMBL" id="BIFT01000002">
    <property type="protein sequence ID" value="GCE29541.1"/>
    <property type="molecule type" value="Genomic_DNA"/>
</dbReference>
<evidence type="ECO:0000313" key="4">
    <source>
        <dbReference type="Proteomes" id="UP000287171"/>
    </source>
</evidence>
<evidence type="ECO:0000313" key="3">
    <source>
        <dbReference type="EMBL" id="GCE29541.1"/>
    </source>
</evidence>
<dbReference type="Proteomes" id="UP000287171">
    <property type="component" value="Unassembled WGS sequence"/>
</dbReference>
<reference evidence="4" key="1">
    <citation type="submission" date="2018-12" db="EMBL/GenBank/DDBJ databases">
        <title>Tengunoibacter tsumagoiensis gen. nov., sp. nov., Dictyobacter kobayashii sp. nov., D. alpinus sp. nov., and D. joshuensis sp. nov. and description of Dictyobacteraceae fam. nov. within the order Ktedonobacterales isolated from Tengu-no-mugimeshi.</title>
        <authorList>
            <person name="Wang C.M."/>
            <person name="Zheng Y."/>
            <person name="Sakai Y."/>
            <person name="Toyoda A."/>
            <person name="Minakuchi Y."/>
            <person name="Abe K."/>
            <person name="Yokota A."/>
            <person name="Yabe S."/>
        </authorList>
    </citation>
    <scope>NUCLEOTIDE SEQUENCE [LARGE SCALE GENOMIC DNA]</scope>
    <source>
        <strain evidence="4">Uno16</strain>
    </source>
</reference>
<dbReference type="Gene3D" id="3.20.20.30">
    <property type="entry name" value="Luciferase-like domain"/>
    <property type="match status" value="1"/>
</dbReference>
<protein>
    <submittedName>
        <fullName evidence="3">LLM class F420-dependent oxidoreductase</fullName>
    </submittedName>
</protein>
<dbReference type="InterPro" id="IPR036661">
    <property type="entry name" value="Luciferase-like_sf"/>
</dbReference>
<sequence>MQQADHPPIADTPRPLHDRIGIFVDATDSRDALTKIRRAEQAGVQQVWAQGAGNADLLTLFAVVATHTERIRLGTAIIPTYPRHPLVMAQQALTVHDVAPGRLRLGIGPGNPMLIEDWYGLSQTAPLPYLKEYLEILRGVLGDGAISYHGAFFNVEHSSRNAYGPTTPRTASVPLLTSAVGPKAFKLAGEIADGAISWMCPIPYLLESALPALRAGAKTKNRPTPPVIAHVRVALSTDEAKVQAKARQGVQLATRFGPYARMFAKAGFPKAIDGEEREVDALAQTLVVSGAESTVRHRLEELLMSGLDELMLHLVPIRDEANEREQLLHLIGSLQA</sequence>
<feature type="domain" description="Luciferase-like" evidence="2">
    <location>
        <begin position="29"/>
        <end position="307"/>
    </location>
</feature>
<proteinExistence type="predicted"/>
<organism evidence="3 4">
    <name type="scientific">Dictyobacter alpinus</name>
    <dbReference type="NCBI Taxonomy" id="2014873"/>
    <lineage>
        <taxon>Bacteria</taxon>
        <taxon>Bacillati</taxon>
        <taxon>Chloroflexota</taxon>
        <taxon>Ktedonobacteria</taxon>
        <taxon>Ktedonobacterales</taxon>
        <taxon>Dictyobacteraceae</taxon>
        <taxon>Dictyobacter</taxon>
    </lineage>
</organism>
<dbReference type="GO" id="GO:0016705">
    <property type="term" value="F:oxidoreductase activity, acting on paired donors, with incorporation or reduction of molecular oxygen"/>
    <property type="evidence" value="ECO:0007669"/>
    <property type="project" value="InterPro"/>
</dbReference>
<dbReference type="RefSeq" id="WP_126629784.1">
    <property type="nucleotide sequence ID" value="NZ_BIFT01000002.1"/>
</dbReference>
<evidence type="ECO:0000256" key="1">
    <source>
        <dbReference type="ARBA" id="ARBA00023002"/>
    </source>
</evidence>
<dbReference type="OrthoDB" id="7054907at2"/>
<keyword evidence="4" id="KW-1185">Reference proteome</keyword>
<dbReference type="AlphaFoldDB" id="A0A402BDN4"/>
<dbReference type="CDD" id="cd01097">
    <property type="entry name" value="Tetrahydromethanopterin_reductase"/>
    <property type="match status" value="1"/>
</dbReference>
<dbReference type="PANTHER" id="PTHR43244">
    <property type="match status" value="1"/>
</dbReference>
<comment type="caution">
    <text evidence="3">The sequence shown here is derived from an EMBL/GenBank/DDBJ whole genome shotgun (WGS) entry which is preliminary data.</text>
</comment>